<protein>
    <submittedName>
        <fullName evidence="1">Uncharacterized protein</fullName>
    </submittedName>
</protein>
<dbReference type="AlphaFoldDB" id="A0A1H9NLB0"/>
<gene>
    <name evidence="1" type="ORF">SAMN05421756_11616</name>
</gene>
<sequence>MIREQWDGGEWQEHCCQLLSMRYGTDVQIIPDRDRGDGGLEAYHFDGTGYQCYAPQEAYNTTALTDAQKVKISTDIAKLDKDPARTKRLLGSITLRRWVLLTPNFDSKELVMFARDKSEKVRKHPRPSWCHETFEIVVSDDSIFAREVAQLYERVHTGVDLDIPDPSGDDIFAATSGGMADRLTDKLLAEPHFAADADRLGRYKSTILSDYVRGCDQFSELESRYPTMYASVQRRLKSTLRGLARELEGTLGAGPVVIDTLQRRLEQNLQQDAPGLSPVLCHELARYAIALWLVECPLYFPAAA</sequence>
<evidence type="ECO:0000313" key="1">
    <source>
        <dbReference type="EMBL" id="SER36682.1"/>
    </source>
</evidence>
<keyword evidence="2" id="KW-1185">Reference proteome</keyword>
<organism evidence="1 2">
    <name type="scientific">Microlunatus flavus</name>
    <dbReference type="NCBI Taxonomy" id="1036181"/>
    <lineage>
        <taxon>Bacteria</taxon>
        <taxon>Bacillati</taxon>
        <taxon>Actinomycetota</taxon>
        <taxon>Actinomycetes</taxon>
        <taxon>Propionibacteriales</taxon>
        <taxon>Propionibacteriaceae</taxon>
        <taxon>Microlunatus</taxon>
    </lineage>
</organism>
<dbReference type="RefSeq" id="WP_139210097.1">
    <property type="nucleotide sequence ID" value="NZ_FOFA01000016.1"/>
</dbReference>
<reference evidence="2" key="1">
    <citation type="submission" date="2016-10" db="EMBL/GenBank/DDBJ databases">
        <authorList>
            <person name="Varghese N."/>
            <person name="Submissions S."/>
        </authorList>
    </citation>
    <scope>NUCLEOTIDE SEQUENCE [LARGE SCALE GENOMIC DNA]</scope>
    <source>
        <strain evidence="2">CGMCC 4.6856</strain>
    </source>
</reference>
<dbReference type="OrthoDB" id="2962756at2"/>
<proteinExistence type="predicted"/>
<accession>A0A1H9NLB0</accession>
<evidence type="ECO:0000313" key="2">
    <source>
        <dbReference type="Proteomes" id="UP000198504"/>
    </source>
</evidence>
<dbReference type="EMBL" id="FOFA01000016">
    <property type="protein sequence ID" value="SER36682.1"/>
    <property type="molecule type" value="Genomic_DNA"/>
</dbReference>
<name>A0A1H9NLB0_9ACTN</name>
<dbReference type="Proteomes" id="UP000198504">
    <property type="component" value="Unassembled WGS sequence"/>
</dbReference>